<sequence length="213" mass="23426">MTKMGSNHPQIRGPEGLRSAIHAVYAGDGFGLSRVYYDCRGWRRQQDEAVLYAIELSKSGTIAQHPSSSYPTTTAGNGSLDAVSASGDAMYSGAFCLLVICYWLRRYQIVSRLPASFCLGWDPSTTYRSPMSSYFEIPERLVGQPLSPYSLASDDSTMPDEETTAPLESNPAIKVEEAESPAPDSPVDTRRRVEDHVVELLKLMSEELGGDKY</sequence>
<name>E3KIU6_PUCGT</name>
<feature type="region of interest" description="Disordered" evidence="1">
    <location>
        <begin position="146"/>
        <end position="192"/>
    </location>
</feature>
<dbReference type="AlphaFoldDB" id="E3KIU6"/>
<dbReference type="GeneID" id="10545481"/>
<evidence type="ECO:0000313" key="2">
    <source>
        <dbReference type="EMBL" id="EFP84221.2"/>
    </source>
</evidence>
<dbReference type="HOGENOM" id="CLU_1294973_0_0_1"/>
<evidence type="ECO:0000313" key="3">
    <source>
        <dbReference type="Proteomes" id="UP000008783"/>
    </source>
</evidence>
<dbReference type="EMBL" id="DS178289">
    <property type="protein sequence ID" value="EFP84221.2"/>
    <property type="molecule type" value="Genomic_DNA"/>
</dbReference>
<keyword evidence="3" id="KW-1185">Reference proteome</keyword>
<accession>E3KIU6</accession>
<dbReference type="InParanoid" id="E3KIU6"/>
<dbReference type="VEuPathDB" id="FungiDB:PGTG_10599"/>
<reference evidence="3" key="2">
    <citation type="journal article" date="2011" name="Proc. Natl. Acad. Sci. U.S.A.">
        <title>Obligate biotrophy features unraveled by the genomic analysis of rust fungi.</title>
        <authorList>
            <person name="Duplessis S."/>
            <person name="Cuomo C.A."/>
            <person name="Lin Y.-C."/>
            <person name="Aerts A."/>
            <person name="Tisserant E."/>
            <person name="Veneault-Fourrey C."/>
            <person name="Joly D.L."/>
            <person name="Hacquard S."/>
            <person name="Amselem J."/>
            <person name="Cantarel B.L."/>
            <person name="Chiu R."/>
            <person name="Coutinho P.M."/>
            <person name="Feau N."/>
            <person name="Field M."/>
            <person name="Frey P."/>
            <person name="Gelhaye E."/>
            <person name="Goldberg J."/>
            <person name="Grabherr M.G."/>
            <person name="Kodira C.D."/>
            <person name="Kohler A."/>
            <person name="Kuees U."/>
            <person name="Lindquist E.A."/>
            <person name="Lucas S.M."/>
            <person name="Mago R."/>
            <person name="Mauceli E."/>
            <person name="Morin E."/>
            <person name="Murat C."/>
            <person name="Pangilinan J.L."/>
            <person name="Park R."/>
            <person name="Pearson M."/>
            <person name="Quesneville H."/>
            <person name="Rouhier N."/>
            <person name="Sakthikumar S."/>
            <person name="Salamov A.A."/>
            <person name="Schmutz J."/>
            <person name="Selles B."/>
            <person name="Shapiro H."/>
            <person name="Tanguay P."/>
            <person name="Tuskan G.A."/>
            <person name="Henrissat B."/>
            <person name="Van de Peer Y."/>
            <person name="Rouze P."/>
            <person name="Ellis J.G."/>
            <person name="Dodds P.N."/>
            <person name="Schein J.E."/>
            <person name="Zhong S."/>
            <person name="Hamelin R.C."/>
            <person name="Grigoriev I.V."/>
            <person name="Szabo L.J."/>
            <person name="Martin F."/>
        </authorList>
    </citation>
    <scope>NUCLEOTIDE SEQUENCE [LARGE SCALE GENOMIC DNA]</scope>
    <source>
        <strain evidence="3">CRL 75-36-700-3 / race SCCL</strain>
    </source>
</reference>
<dbReference type="Proteomes" id="UP000008783">
    <property type="component" value="Unassembled WGS sequence"/>
</dbReference>
<dbReference type="KEGG" id="pgr:PGTG_10599"/>
<evidence type="ECO:0000256" key="1">
    <source>
        <dbReference type="SAM" id="MobiDB-lite"/>
    </source>
</evidence>
<gene>
    <name evidence="2" type="ORF">PGTG_10599</name>
</gene>
<proteinExistence type="predicted"/>
<dbReference type="RefSeq" id="XP_003328640.2">
    <property type="nucleotide sequence ID" value="XM_003328592.2"/>
</dbReference>
<organism evidence="2 3">
    <name type="scientific">Puccinia graminis f. sp. tritici (strain CRL 75-36-700-3 / race SCCL)</name>
    <name type="common">Black stem rust fungus</name>
    <dbReference type="NCBI Taxonomy" id="418459"/>
    <lineage>
        <taxon>Eukaryota</taxon>
        <taxon>Fungi</taxon>
        <taxon>Dikarya</taxon>
        <taxon>Basidiomycota</taxon>
        <taxon>Pucciniomycotina</taxon>
        <taxon>Pucciniomycetes</taxon>
        <taxon>Pucciniales</taxon>
        <taxon>Pucciniaceae</taxon>
        <taxon>Puccinia</taxon>
    </lineage>
</organism>
<reference key="1">
    <citation type="submission" date="2007-01" db="EMBL/GenBank/DDBJ databases">
        <title>The Genome Sequence of Puccinia graminis f. sp. tritici Strain CRL 75-36-700-3.</title>
        <authorList>
            <consortium name="The Broad Institute Genome Sequencing Platform"/>
            <person name="Birren B."/>
            <person name="Lander E."/>
            <person name="Galagan J."/>
            <person name="Nusbaum C."/>
            <person name="Devon K."/>
            <person name="Cuomo C."/>
            <person name="Jaffe D."/>
            <person name="Butler J."/>
            <person name="Alvarez P."/>
            <person name="Gnerre S."/>
            <person name="Grabherr M."/>
            <person name="Mauceli E."/>
            <person name="Brockman W."/>
            <person name="Young S."/>
            <person name="LaButti K."/>
            <person name="Sykes S."/>
            <person name="DeCaprio D."/>
            <person name="Crawford M."/>
            <person name="Koehrsen M."/>
            <person name="Engels R."/>
            <person name="Montgomery P."/>
            <person name="Pearson M."/>
            <person name="Howarth C."/>
            <person name="Larson L."/>
            <person name="White J."/>
            <person name="Zeng Q."/>
            <person name="Kodira C."/>
            <person name="Yandava C."/>
            <person name="Alvarado L."/>
            <person name="O'Leary S."/>
            <person name="Szabo L."/>
            <person name="Dean R."/>
            <person name="Schein J."/>
        </authorList>
    </citation>
    <scope>NUCLEOTIDE SEQUENCE</scope>
    <source>
        <strain>CRL 75-36-700-3</strain>
    </source>
</reference>
<protein>
    <submittedName>
        <fullName evidence="2">Uncharacterized protein</fullName>
    </submittedName>
</protein>